<keyword evidence="2" id="KW-0808">Transferase</keyword>
<evidence type="ECO:0000256" key="2">
    <source>
        <dbReference type="ARBA" id="ARBA00022679"/>
    </source>
</evidence>
<dbReference type="Gene3D" id="3.30.200.20">
    <property type="entry name" value="Phosphorylase Kinase, domain 1"/>
    <property type="match status" value="1"/>
</dbReference>
<dbReference type="OrthoDB" id="5178788at2"/>
<evidence type="ECO:0000256" key="7">
    <source>
        <dbReference type="SAM" id="Phobius"/>
    </source>
</evidence>
<keyword evidence="7" id="KW-1133">Transmembrane helix</keyword>
<dbReference type="CDD" id="cd14014">
    <property type="entry name" value="STKc_PknB_like"/>
    <property type="match status" value="1"/>
</dbReference>
<feature type="transmembrane region" description="Helical" evidence="7">
    <location>
        <begin position="350"/>
        <end position="369"/>
    </location>
</feature>
<dbReference type="InterPro" id="IPR000719">
    <property type="entry name" value="Prot_kinase_dom"/>
</dbReference>
<evidence type="ECO:0000259" key="8">
    <source>
        <dbReference type="PROSITE" id="PS50011"/>
    </source>
</evidence>
<name>A0A1I6XG73_9ACTN</name>
<dbReference type="GO" id="GO:0005524">
    <property type="term" value="F:ATP binding"/>
    <property type="evidence" value="ECO:0007669"/>
    <property type="project" value="UniProtKB-KW"/>
</dbReference>
<evidence type="ECO:0000256" key="4">
    <source>
        <dbReference type="ARBA" id="ARBA00022777"/>
    </source>
</evidence>
<dbReference type="PANTHER" id="PTHR43671:SF13">
    <property type="entry name" value="SERINE_THREONINE-PROTEIN KINASE NEK2"/>
    <property type="match status" value="1"/>
</dbReference>
<evidence type="ECO:0000256" key="5">
    <source>
        <dbReference type="ARBA" id="ARBA00022840"/>
    </source>
</evidence>
<evidence type="ECO:0000256" key="6">
    <source>
        <dbReference type="SAM" id="MobiDB-lite"/>
    </source>
</evidence>
<dbReference type="STRING" id="1296565.SAMN05660657_00501"/>
<evidence type="ECO:0000256" key="3">
    <source>
        <dbReference type="ARBA" id="ARBA00022741"/>
    </source>
</evidence>
<dbReference type="Pfam" id="PF00069">
    <property type="entry name" value="Pkinase"/>
    <property type="match status" value="1"/>
</dbReference>
<dbReference type="SUPFAM" id="SSF56112">
    <property type="entry name" value="Protein kinase-like (PK-like)"/>
    <property type="match status" value="1"/>
</dbReference>
<dbReference type="PROSITE" id="PS50011">
    <property type="entry name" value="PROTEIN_KINASE_DOM"/>
    <property type="match status" value="1"/>
</dbReference>
<keyword evidence="5" id="KW-0067">ATP-binding</keyword>
<accession>A0A1I6XG73</accession>
<protein>
    <recommendedName>
        <fullName evidence="1">non-specific serine/threonine protein kinase</fullName>
        <ecNumber evidence="1">2.7.11.1</ecNumber>
    </recommendedName>
</protein>
<feature type="region of interest" description="Disordered" evidence="6">
    <location>
        <begin position="373"/>
        <end position="407"/>
    </location>
</feature>
<organism evidence="9 10">
    <name type="scientific">Geodermatophilus amargosae</name>
    <dbReference type="NCBI Taxonomy" id="1296565"/>
    <lineage>
        <taxon>Bacteria</taxon>
        <taxon>Bacillati</taxon>
        <taxon>Actinomycetota</taxon>
        <taxon>Actinomycetes</taxon>
        <taxon>Geodermatophilales</taxon>
        <taxon>Geodermatophilaceae</taxon>
        <taxon>Geodermatophilus</taxon>
    </lineage>
</organism>
<keyword evidence="7" id="KW-0472">Membrane</keyword>
<keyword evidence="3" id="KW-0547">Nucleotide-binding</keyword>
<dbReference type="Gene3D" id="1.10.510.10">
    <property type="entry name" value="Transferase(Phosphotransferase) domain 1"/>
    <property type="match status" value="1"/>
</dbReference>
<dbReference type="EMBL" id="FPBA01000001">
    <property type="protein sequence ID" value="SFT37113.1"/>
    <property type="molecule type" value="Genomic_DNA"/>
</dbReference>
<evidence type="ECO:0000313" key="9">
    <source>
        <dbReference type="EMBL" id="SFT37113.1"/>
    </source>
</evidence>
<dbReference type="AlphaFoldDB" id="A0A1I6XG73"/>
<dbReference type="InterPro" id="IPR011009">
    <property type="entry name" value="Kinase-like_dom_sf"/>
</dbReference>
<reference evidence="10" key="1">
    <citation type="submission" date="2016-10" db="EMBL/GenBank/DDBJ databases">
        <authorList>
            <person name="Varghese N."/>
            <person name="Submissions S."/>
        </authorList>
    </citation>
    <scope>NUCLEOTIDE SEQUENCE [LARGE SCALE GENOMIC DNA]</scope>
    <source>
        <strain evidence="10">DSM 46136</strain>
    </source>
</reference>
<evidence type="ECO:0000313" key="10">
    <source>
        <dbReference type="Proteomes" id="UP000199546"/>
    </source>
</evidence>
<gene>
    <name evidence="9" type="ORF">SAMN05660657_00501</name>
</gene>
<evidence type="ECO:0000256" key="1">
    <source>
        <dbReference type="ARBA" id="ARBA00012513"/>
    </source>
</evidence>
<keyword evidence="4 9" id="KW-0418">Kinase</keyword>
<dbReference type="GO" id="GO:0004674">
    <property type="term" value="F:protein serine/threonine kinase activity"/>
    <property type="evidence" value="ECO:0007669"/>
    <property type="project" value="UniProtKB-KW"/>
</dbReference>
<feature type="domain" description="Protein kinase" evidence="8">
    <location>
        <begin position="15"/>
        <end position="274"/>
    </location>
</feature>
<keyword evidence="9" id="KW-0723">Serine/threonine-protein kinase</keyword>
<proteinExistence type="predicted"/>
<dbReference type="Proteomes" id="UP000199546">
    <property type="component" value="Unassembled WGS sequence"/>
</dbReference>
<dbReference type="EC" id="2.7.11.1" evidence="1"/>
<sequence length="640" mass="64684">MVPAADDGQLIAGRYQPGEQVSAGGTGVVRRAEDVVLGRRVTLREVRLPDDWPEAARAAGRQRCLQEVRAVAELDHPGCLAVLDVVDDGAVTSVVQPDVPGARLSEVLAREGPLSPQRAALVGLAVLGVLEAAHERGLLHRDVTPGSVLLSTPSDGSPGRTLLTGFGVVHRAGDAVLTGAGLVVASPGYCAPEVARGEAPGPAADTWSLGATLSTAVEGRPPYQGDDARGTLAAVVRGGHVPSARAGDLQPVLARMLEPDPARRIGARELEQALGAVATSRAAGTAPAGQPLHAVVPDLVTRTAVLPVVAPDPVVAPPPPVPPAAPARHGAARVPLHTSHRAPVRYRRRALVLAGLAAAVLLAVVLVTVRGGADPSGSGVAEPPGSSAPATVGATLPPPPEGTPAEQLSATIPALAELVARDPAAVGPGAGGLVEDLRRIESLDGPGQRSAALATAAAVDEASRAGDLAPAVARQVGQVLGDVVRPDRLVDLVAALDLDPLAAGPDGAALFDGLWGLDHQVPGDRTAAEAAALLETVTAAAAQGRLTDAAAQAVLPTLRELADPAPLEDLAGLLERAEADPEAVGPAADDVLEALRGMPALPVYDLGNRAAGLLELLGQEGRVEPAFRDAAVPVLVRLVR</sequence>
<dbReference type="PANTHER" id="PTHR43671">
    <property type="entry name" value="SERINE/THREONINE-PROTEIN KINASE NEK"/>
    <property type="match status" value="1"/>
</dbReference>
<dbReference type="SMART" id="SM00220">
    <property type="entry name" value="S_TKc"/>
    <property type="match status" value="1"/>
</dbReference>
<keyword evidence="10" id="KW-1185">Reference proteome</keyword>
<dbReference type="InterPro" id="IPR050660">
    <property type="entry name" value="NEK_Ser/Thr_kinase"/>
</dbReference>
<keyword evidence="7" id="KW-0812">Transmembrane</keyword>
<dbReference type="RefSeq" id="WP_093577802.1">
    <property type="nucleotide sequence ID" value="NZ_FPBA01000001.1"/>
</dbReference>